<gene>
    <name evidence="2" type="ORF">B5P46_03720</name>
</gene>
<dbReference type="Proteomes" id="UP000290767">
    <property type="component" value="Unassembled WGS sequence"/>
</dbReference>
<evidence type="ECO:0000313" key="2">
    <source>
        <dbReference type="EMBL" id="RXT27938.1"/>
    </source>
</evidence>
<comment type="caution">
    <text evidence="2">The sequence shown here is derived from an EMBL/GenBank/DDBJ whole genome shotgun (WGS) entry which is preliminary data.</text>
</comment>
<reference evidence="2 3" key="1">
    <citation type="submission" date="2017-03" db="EMBL/GenBank/DDBJ databases">
        <authorList>
            <person name="Safronova V.I."/>
            <person name="Sazanova A.L."/>
            <person name="Chirak E.R."/>
        </authorList>
    </citation>
    <scope>NUCLEOTIDE SEQUENCE [LARGE SCALE GENOMIC DNA]</scope>
    <source>
        <strain evidence="2 3">Tri-43</strain>
    </source>
</reference>
<feature type="region of interest" description="Disordered" evidence="1">
    <location>
        <begin position="65"/>
        <end position="107"/>
    </location>
</feature>
<evidence type="ECO:0000313" key="3">
    <source>
        <dbReference type="Proteomes" id="UP000290767"/>
    </source>
</evidence>
<name>A0A4Q1UB44_RHILE</name>
<sequence>MFLRDDSTRKASNFGIPKRGNFGIPKWDFFFLPDAPAFVGSHRPGEWDPGRPVQISRCLCRQPLESTTTTRHCSSRPERASSDAVYSKPLTAPADSGRAGEPCRPSR</sequence>
<feature type="region of interest" description="Disordered" evidence="1">
    <location>
        <begin position="1"/>
        <end position="22"/>
    </location>
</feature>
<dbReference type="AlphaFoldDB" id="A0A4Q1UB44"/>
<protein>
    <submittedName>
        <fullName evidence="2">Uncharacterized protein</fullName>
    </submittedName>
</protein>
<accession>A0A4Q1UB44</accession>
<evidence type="ECO:0000256" key="1">
    <source>
        <dbReference type="SAM" id="MobiDB-lite"/>
    </source>
</evidence>
<proteinExistence type="predicted"/>
<dbReference type="EMBL" id="MZMU01000003">
    <property type="protein sequence ID" value="RXT27938.1"/>
    <property type="molecule type" value="Genomic_DNA"/>
</dbReference>
<organism evidence="2 3">
    <name type="scientific">Rhizobium leguminosarum</name>
    <dbReference type="NCBI Taxonomy" id="384"/>
    <lineage>
        <taxon>Bacteria</taxon>
        <taxon>Pseudomonadati</taxon>
        <taxon>Pseudomonadota</taxon>
        <taxon>Alphaproteobacteria</taxon>
        <taxon>Hyphomicrobiales</taxon>
        <taxon>Rhizobiaceae</taxon>
        <taxon>Rhizobium/Agrobacterium group</taxon>
        <taxon>Rhizobium</taxon>
    </lineage>
</organism>